<evidence type="ECO:0000256" key="2">
    <source>
        <dbReference type="ARBA" id="ARBA00022741"/>
    </source>
</evidence>
<keyword evidence="8" id="KW-1185">Reference proteome</keyword>
<feature type="domain" description="ABC transporter" evidence="6">
    <location>
        <begin position="2"/>
        <end position="239"/>
    </location>
</feature>
<evidence type="ECO:0000256" key="1">
    <source>
        <dbReference type="ARBA" id="ARBA00022448"/>
    </source>
</evidence>
<dbReference type="GO" id="GO:0005524">
    <property type="term" value="F:ATP binding"/>
    <property type="evidence" value="ECO:0007669"/>
    <property type="project" value="UniProtKB-KW"/>
</dbReference>
<reference evidence="7 8" key="1">
    <citation type="submission" date="2016-07" db="EMBL/GenBank/DDBJ databases">
        <title>Draft Genome Sequence of Methylophaga muralis Bur 1.</title>
        <authorList>
            <person name="Vasilenko O.V."/>
            <person name="Doronina N.V."/>
            <person name="Shmareva M.N."/>
            <person name="Tarlachkov S.V."/>
            <person name="Mustakhimov I."/>
            <person name="Trotsenko Y.A."/>
        </authorList>
    </citation>
    <scope>NUCLEOTIDE SEQUENCE [LARGE SCALE GENOMIC DNA]</scope>
    <source>
        <strain evidence="7 8">Bur 1</strain>
    </source>
</reference>
<dbReference type="InterPro" id="IPR003593">
    <property type="entry name" value="AAA+_ATPase"/>
</dbReference>
<dbReference type="Gene3D" id="3.40.50.300">
    <property type="entry name" value="P-loop containing nucleotide triphosphate hydrolases"/>
    <property type="match status" value="1"/>
</dbReference>
<evidence type="ECO:0000259" key="6">
    <source>
        <dbReference type="PROSITE" id="PS50893"/>
    </source>
</evidence>
<proteinExistence type="predicted"/>
<dbReference type="NCBIfam" id="NF010068">
    <property type="entry name" value="PRK13548.1"/>
    <property type="match status" value="1"/>
</dbReference>
<keyword evidence="4" id="KW-1278">Translocase</keyword>
<dbReference type="InterPro" id="IPR003439">
    <property type="entry name" value="ABC_transporter-like_ATP-bd"/>
</dbReference>
<dbReference type="PANTHER" id="PTHR42794:SF1">
    <property type="entry name" value="HEMIN IMPORT ATP-BINDING PROTEIN HMUV"/>
    <property type="match status" value="1"/>
</dbReference>
<dbReference type="InterPro" id="IPR017871">
    <property type="entry name" value="ABC_transporter-like_CS"/>
</dbReference>
<dbReference type="EMBL" id="MCRI01000001">
    <property type="protein sequence ID" value="ODN68061.1"/>
    <property type="molecule type" value="Genomic_DNA"/>
</dbReference>
<dbReference type="CDD" id="cd03214">
    <property type="entry name" value="ABC_Iron-Siderophores_B12_Hemin"/>
    <property type="match status" value="1"/>
</dbReference>
<protein>
    <submittedName>
        <fullName evidence="7">Hemin import ATP-binding protein HmuV</fullName>
        <ecNumber evidence="7">3.6.3.-</ecNumber>
    </submittedName>
</protein>
<dbReference type="PROSITE" id="PS50893">
    <property type="entry name" value="ABC_TRANSPORTER_2"/>
    <property type="match status" value="1"/>
</dbReference>
<dbReference type="PROSITE" id="PS00211">
    <property type="entry name" value="ABC_TRANSPORTER_1"/>
    <property type="match status" value="1"/>
</dbReference>
<comment type="function">
    <text evidence="5">Part of the ABC transporter complex HmuTUV involved in hemin import. Responsible for energy coupling to the transport system.</text>
</comment>
<dbReference type="SMART" id="SM00382">
    <property type="entry name" value="AAA"/>
    <property type="match status" value="1"/>
</dbReference>
<organism evidence="7 8">
    <name type="scientific">Methylophaga muralis</name>
    <dbReference type="NCBI Taxonomy" id="291169"/>
    <lineage>
        <taxon>Bacteria</taxon>
        <taxon>Pseudomonadati</taxon>
        <taxon>Pseudomonadota</taxon>
        <taxon>Gammaproteobacteria</taxon>
        <taxon>Thiotrichales</taxon>
        <taxon>Piscirickettsiaceae</taxon>
        <taxon>Methylophaga</taxon>
    </lineage>
</organism>
<dbReference type="PATRIC" id="fig|291169.3.peg.32"/>
<dbReference type="PANTHER" id="PTHR42794">
    <property type="entry name" value="HEMIN IMPORT ATP-BINDING PROTEIN HMUV"/>
    <property type="match status" value="1"/>
</dbReference>
<dbReference type="AlphaFoldDB" id="A0A1E3GXH4"/>
<keyword evidence="2" id="KW-0547">Nucleotide-binding</keyword>
<dbReference type="RefSeq" id="WP_069294658.1">
    <property type="nucleotide sequence ID" value="NZ_MCRI01000001.1"/>
</dbReference>
<comment type="caution">
    <text evidence="7">The sequence shown here is derived from an EMBL/GenBank/DDBJ whole genome shotgun (WGS) entry which is preliminary data.</text>
</comment>
<name>A0A1E3GXH4_9GAMM</name>
<sequence>MLFIENLLVTQDHRQILSLPKASLVSGELVAVLGPNGAGKSSLIKTICGEWPANQGQIYLHDKSLQQWSRQQLAKHLGVLPQASQLSFPFKAQEVVAIGATPLSLKRRDIENAVQKWMQATDTWQFADRIYTSLSGGERQRVQLARVLLQLSQAEHAPLLLLDEPTSAQDLGQQHQLLNLVKSLCQQNGFAVISILHDLNQASRYADKVWLLHQGELVAQGSPPQVLQPETVMKIWGYQPELFFNSQGQQILV</sequence>
<evidence type="ECO:0000256" key="3">
    <source>
        <dbReference type="ARBA" id="ARBA00022840"/>
    </source>
</evidence>
<dbReference type="GO" id="GO:0016887">
    <property type="term" value="F:ATP hydrolysis activity"/>
    <property type="evidence" value="ECO:0007669"/>
    <property type="project" value="InterPro"/>
</dbReference>
<evidence type="ECO:0000313" key="7">
    <source>
        <dbReference type="EMBL" id="ODN68061.1"/>
    </source>
</evidence>
<dbReference type="Pfam" id="PF00005">
    <property type="entry name" value="ABC_tran"/>
    <property type="match status" value="1"/>
</dbReference>
<keyword evidence="3 7" id="KW-0067">ATP-binding</keyword>
<evidence type="ECO:0000313" key="8">
    <source>
        <dbReference type="Proteomes" id="UP000094379"/>
    </source>
</evidence>
<dbReference type="Proteomes" id="UP000094379">
    <property type="component" value="Unassembled WGS sequence"/>
</dbReference>
<keyword evidence="1" id="KW-0813">Transport</keyword>
<evidence type="ECO:0000256" key="5">
    <source>
        <dbReference type="ARBA" id="ARBA00037066"/>
    </source>
</evidence>
<dbReference type="InterPro" id="IPR027417">
    <property type="entry name" value="P-loop_NTPase"/>
</dbReference>
<keyword evidence="7" id="KW-0378">Hydrolase</keyword>
<gene>
    <name evidence="7" type="primary">hmuV_1</name>
    <name evidence="7" type="ORF">A9E74_00033</name>
</gene>
<dbReference type="EC" id="3.6.3.-" evidence="7"/>
<dbReference type="SUPFAM" id="SSF52540">
    <property type="entry name" value="P-loop containing nucleoside triphosphate hydrolases"/>
    <property type="match status" value="1"/>
</dbReference>
<dbReference type="STRING" id="291169.A9E74_00033"/>
<evidence type="ECO:0000256" key="4">
    <source>
        <dbReference type="ARBA" id="ARBA00022967"/>
    </source>
</evidence>
<accession>A0A1E3GXH4</accession>